<organism evidence="2 3">
    <name type="scientific">Pan troglodytes</name>
    <name type="common">Chimpanzee</name>
    <dbReference type="NCBI Taxonomy" id="9598"/>
    <lineage>
        <taxon>Eukaryota</taxon>
        <taxon>Metazoa</taxon>
        <taxon>Chordata</taxon>
        <taxon>Craniata</taxon>
        <taxon>Vertebrata</taxon>
        <taxon>Euteleostomi</taxon>
        <taxon>Mammalia</taxon>
        <taxon>Eutheria</taxon>
        <taxon>Euarchontoglires</taxon>
        <taxon>Primates</taxon>
        <taxon>Haplorrhini</taxon>
        <taxon>Catarrhini</taxon>
        <taxon>Hominidae</taxon>
        <taxon>Pan</taxon>
    </lineage>
</organism>
<gene>
    <name evidence="2" type="ORF">CK820_G0041535</name>
</gene>
<name>A0A2J8K4D0_PANTR</name>
<feature type="region of interest" description="Disordered" evidence="1">
    <location>
        <begin position="1"/>
        <end position="34"/>
    </location>
</feature>
<evidence type="ECO:0000313" key="2">
    <source>
        <dbReference type="EMBL" id="PNI29880.1"/>
    </source>
</evidence>
<sequence length="74" mass="8400">LLQPPSCLNGMSAENGLEKSGFSQHQNKSPPKVKAEDGMQCLHLKETLATQEPTDNQVRLRKRKVRHMHRFSGF</sequence>
<evidence type="ECO:0000256" key="1">
    <source>
        <dbReference type="SAM" id="MobiDB-lite"/>
    </source>
</evidence>
<dbReference type="Proteomes" id="UP000236370">
    <property type="component" value="Unassembled WGS sequence"/>
</dbReference>
<accession>A0A2J8K4D0</accession>
<comment type="caution">
    <text evidence="2">The sequence shown here is derived from an EMBL/GenBank/DDBJ whole genome shotgun (WGS) entry which is preliminary data.</text>
</comment>
<reference evidence="2 3" key="1">
    <citation type="submission" date="2017-12" db="EMBL/GenBank/DDBJ databases">
        <title>High-resolution comparative analysis of great ape genomes.</title>
        <authorList>
            <person name="Pollen A."/>
            <person name="Hastie A."/>
            <person name="Hormozdiari F."/>
            <person name="Dougherty M."/>
            <person name="Liu R."/>
            <person name="Chaisson M."/>
            <person name="Hoppe E."/>
            <person name="Hill C."/>
            <person name="Pang A."/>
            <person name="Hillier L."/>
            <person name="Baker C."/>
            <person name="Armstrong J."/>
            <person name="Shendure J."/>
            <person name="Paten B."/>
            <person name="Wilson R."/>
            <person name="Chao H."/>
            <person name="Schneider V."/>
            <person name="Ventura M."/>
            <person name="Kronenberg Z."/>
            <person name="Murali S."/>
            <person name="Gordon D."/>
            <person name="Cantsilieris S."/>
            <person name="Munson K."/>
            <person name="Nelson B."/>
            <person name="Raja A."/>
            <person name="Underwood J."/>
            <person name="Diekhans M."/>
            <person name="Fiddes I."/>
            <person name="Haussler D."/>
            <person name="Eichler E."/>
        </authorList>
    </citation>
    <scope>NUCLEOTIDE SEQUENCE [LARGE SCALE GENOMIC DNA]</scope>
    <source>
        <strain evidence="2">Yerkes chimp pedigree #C0471</strain>
    </source>
</reference>
<evidence type="ECO:0000313" key="3">
    <source>
        <dbReference type="Proteomes" id="UP000236370"/>
    </source>
</evidence>
<dbReference type="AlphaFoldDB" id="A0A2J8K4D0"/>
<proteinExistence type="predicted"/>
<protein>
    <submittedName>
        <fullName evidence="2">DLC1 isoform 15</fullName>
    </submittedName>
</protein>
<dbReference type="EMBL" id="NBAG03000394">
    <property type="protein sequence ID" value="PNI29880.1"/>
    <property type="molecule type" value="Genomic_DNA"/>
</dbReference>
<feature type="non-terminal residue" evidence="2">
    <location>
        <position position="1"/>
    </location>
</feature>